<dbReference type="InterPro" id="IPR014776">
    <property type="entry name" value="4pyrrole_Mease_sub2"/>
</dbReference>
<reference evidence="10" key="1">
    <citation type="submission" date="2018-11" db="EMBL/GenBank/DDBJ databases">
        <authorList>
            <consortium name="Pathogen Informatics"/>
        </authorList>
    </citation>
    <scope>NUCLEOTIDE SEQUENCE</scope>
</reference>
<dbReference type="EC" id="2.1.1.314" evidence="4"/>
<dbReference type="AlphaFoldDB" id="A0A448WGF1"/>
<dbReference type="GO" id="GO:0017183">
    <property type="term" value="P:protein histidyl modification to diphthamide"/>
    <property type="evidence" value="ECO:0007669"/>
    <property type="project" value="UniProtKB-UniPathway"/>
</dbReference>
<organism evidence="10 11">
    <name type="scientific">Protopolystoma xenopodis</name>
    <dbReference type="NCBI Taxonomy" id="117903"/>
    <lineage>
        <taxon>Eukaryota</taxon>
        <taxon>Metazoa</taxon>
        <taxon>Spiralia</taxon>
        <taxon>Lophotrochozoa</taxon>
        <taxon>Platyhelminthes</taxon>
        <taxon>Monogenea</taxon>
        <taxon>Polyopisthocotylea</taxon>
        <taxon>Polystomatidea</taxon>
        <taxon>Polystomatidae</taxon>
        <taxon>Protopolystoma</taxon>
    </lineage>
</organism>
<keyword evidence="11" id="KW-1185">Reference proteome</keyword>
<dbReference type="UniPathway" id="UPA00559"/>
<dbReference type="InterPro" id="IPR035996">
    <property type="entry name" value="4pyrrol_Methylase_sf"/>
</dbReference>
<comment type="catalytic activity">
    <reaction evidence="8">
        <text>2-[(3S)-amino-3-carboxypropyl]-L-histidyl-[translation elongation factor 2] + 4 S-adenosyl-L-methionine = diphthine methyl ester-[translation elongation factor 2] + 4 S-adenosyl-L-homocysteine + 3 H(+)</text>
        <dbReference type="Rhea" id="RHEA:42652"/>
        <dbReference type="Rhea" id="RHEA-COMP:9749"/>
        <dbReference type="Rhea" id="RHEA-COMP:10173"/>
        <dbReference type="ChEBI" id="CHEBI:15378"/>
        <dbReference type="ChEBI" id="CHEBI:57856"/>
        <dbReference type="ChEBI" id="CHEBI:59789"/>
        <dbReference type="ChEBI" id="CHEBI:73995"/>
        <dbReference type="ChEBI" id="CHEBI:79005"/>
        <dbReference type="EC" id="2.1.1.314"/>
    </reaction>
</comment>
<sequence>MLYLVGVGLSSIEDITLKGLRVVKACDHVYIDAYTSILSHGIEEIEKLIGRCVNKADRECVEQTNVLIDYAKQSDVAFLVVGDPLAATTHLDLLTRCLESNVPVKVIHNASILNAAGCCGLQLYEFGETVSIPFWNELGRPESFFDKIEHNYMRGLHTLCLLDIQEKSIENILRRRDVFEPPRYMVCQQAAEQLLQTASRRSEASKVPRVETAMHAIVTPPPILTPECLVIGLARVGSDNCVITLSTLYEMARPNDAVPTPISQLLNGPLHSLIIPGRLQPLEIEWLMARERYSGNHKGDDLPHILISFEGEPATPFDAFCSEEIKRRRKMIIDSMFSYHCKHAIKSVVRGSD</sequence>
<comment type="function">
    <text evidence="1">S-adenosyl-L-methionine-dependent methyltransferase that catalyzes four methylations of the modified target histidine residue in translation elongation factor 2 (EF-2), to form an intermediate called diphthine methyl ester. The four successive methylation reactions represent the second step of diphthamide biosynthesis.</text>
</comment>
<accession>A0A448WGF1</accession>
<gene>
    <name evidence="10" type="ORF">PXEA_LOCUS4538</name>
</gene>
<evidence type="ECO:0000256" key="5">
    <source>
        <dbReference type="ARBA" id="ARBA00022603"/>
    </source>
</evidence>
<dbReference type="InterPro" id="IPR004551">
    <property type="entry name" value="Dphthn_synthase"/>
</dbReference>
<dbReference type="NCBIfam" id="TIGR00522">
    <property type="entry name" value="dph5"/>
    <property type="match status" value="1"/>
</dbReference>
<evidence type="ECO:0000256" key="8">
    <source>
        <dbReference type="ARBA" id="ARBA00048752"/>
    </source>
</evidence>
<name>A0A448WGF1_9PLAT</name>
<dbReference type="OrthoDB" id="2516at2759"/>
<evidence type="ECO:0000256" key="3">
    <source>
        <dbReference type="ARBA" id="ARBA00006729"/>
    </source>
</evidence>
<dbReference type="PANTHER" id="PTHR10882:SF0">
    <property type="entry name" value="DIPHTHINE METHYL ESTER SYNTHASE"/>
    <property type="match status" value="1"/>
</dbReference>
<keyword evidence="6" id="KW-0808">Transferase</keyword>
<comment type="pathway">
    <text evidence="2">Protein modification; peptidyl-diphthamide biosynthesis.</text>
</comment>
<dbReference type="InterPro" id="IPR014777">
    <property type="entry name" value="4pyrrole_Mease_sub1"/>
</dbReference>
<dbReference type="InterPro" id="IPR000878">
    <property type="entry name" value="4pyrrol_Mease"/>
</dbReference>
<evidence type="ECO:0000256" key="4">
    <source>
        <dbReference type="ARBA" id="ARBA00011927"/>
    </source>
</evidence>
<comment type="similarity">
    <text evidence="3">Belongs to the diphthine synthase family.</text>
</comment>
<evidence type="ECO:0000256" key="2">
    <source>
        <dbReference type="ARBA" id="ARBA00005156"/>
    </source>
</evidence>
<evidence type="ECO:0000256" key="1">
    <source>
        <dbReference type="ARBA" id="ARBA00004006"/>
    </source>
</evidence>
<dbReference type="Proteomes" id="UP000784294">
    <property type="component" value="Unassembled WGS sequence"/>
</dbReference>
<dbReference type="SUPFAM" id="SSF53790">
    <property type="entry name" value="Tetrapyrrole methylase"/>
    <property type="match status" value="1"/>
</dbReference>
<proteinExistence type="inferred from homology"/>
<feature type="domain" description="Tetrapyrrole methylase" evidence="9">
    <location>
        <begin position="1"/>
        <end position="174"/>
    </location>
</feature>
<dbReference type="CDD" id="cd11647">
    <property type="entry name" value="DHP5_DphB"/>
    <property type="match status" value="1"/>
</dbReference>
<keyword evidence="7" id="KW-0949">S-adenosyl-L-methionine</keyword>
<evidence type="ECO:0000256" key="6">
    <source>
        <dbReference type="ARBA" id="ARBA00022679"/>
    </source>
</evidence>
<evidence type="ECO:0000256" key="7">
    <source>
        <dbReference type="ARBA" id="ARBA00022691"/>
    </source>
</evidence>
<evidence type="ECO:0000259" key="9">
    <source>
        <dbReference type="Pfam" id="PF00590"/>
    </source>
</evidence>
<evidence type="ECO:0000313" key="10">
    <source>
        <dbReference type="EMBL" id="VEL11098.1"/>
    </source>
</evidence>
<dbReference type="GO" id="GO:0032259">
    <property type="term" value="P:methylation"/>
    <property type="evidence" value="ECO:0007669"/>
    <property type="project" value="UniProtKB-KW"/>
</dbReference>
<dbReference type="Pfam" id="PF00590">
    <property type="entry name" value="TP_methylase"/>
    <property type="match status" value="1"/>
</dbReference>
<evidence type="ECO:0000313" key="11">
    <source>
        <dbReference type="Proteomes" id="UP000784294"/>
    </source>
</evidence>
<dbReference type="PANTHER" id="PTHR10882">
    <property type="entry name" value="DIPHTHINE SYNTHASE"/>
    <property type="match status" value="1"/>
</dbReference>
<comment type="caution">
    <text evidence="10">The sequence shown here is derived from an EMBL/GenBank/DDBJ whole genome shotgun (WGS) entry which is preliminary data.</text>
</comment>
<dbReference type="Gene3D" id="3.30.950.10">
    <property type="entry name" value="Methyltransferase, Cobalt-precorrin-4 Transmethylase, Domain 2"/>
    <property type="match status" value="1"/>
</dbReference>
<dbReference type="Gene3D" id="3.40.1010.10">
    <property type="entry name" value="Cobalt-precorrin-4 Transmethylase, Domain 1"/>
    <property type="match status" value="1"/>
</dbReference>
<dbReference type="EMBL" id="CAAALY010010838">
    <property type="protein sequence ID" value="VEL11098.1"/>
    <property type="molecule type" value="Genomic_DNA"/>
</dbReference>
<protein>
    <recommendedName>
        <fullName evidence="4">diphthine methyl ester synthase</fullName>
        <ecNumber evidence="4">2.1.1.314</ecNumber>
    </recommendedName>
</protein>
<keyword evidence="5" id="KW-0489">Methyltransferase</keyword>
<dbReference type="GO" id="GO:0141133">
    <property type="term" value="F:diphthine methyl ester synthase activity"/>
    <property type="evidence" value="ECO:0007669"/>
    <property type="project" value="UniProtKB-EC"/>
</dbReference>